<dbReference type="PANTHER" id="PTHR43806:SF66">
    <property type="entry name" value="SERIN ENDOPEPTIDASE"/>
    <property type="match status" value="1"/>
</dbReference>
<accession>A0A151GWP1</accession>
<dbReference type="Pfam" id="PF00082">
    <property type="entry name" value="Peptidase_S8"/>
    <property type="match status" value="1"/>
</dbReference>
<evidence type="ECO:0000313" key="12">
    <source>
        <dbReference type="Proteomes" id="UP000076580"/>
    </source>
</evidence>
<dbReference type="Gene3D" id="3.40.50.200">
    <property type="entry name" value="Peptidase S8/S53 domain"/>
    <property type="match status" value="1"/>
</dbReference>
<evidence type="ECO:0000256" key="8">
    <source>
        <dbReference type="SAM" id="SignalP"/>
    </source>
</evidence>
<proteinExistence type="inferred from homology"/>
<dbReference type="STRING" id="98403.A0A151GWP1"/>
<evidence type="ECO:0000256" key="3">
    <source>
        <dbReference type="ARBA" id="ARBA00022729"/>
    </source>
</evidence>
<dbReference type="SUPFAM" id="SSF52743">
    <property type="entry name" value="Subtilisin-like"/>
    <property type="match status" value="1"/>
</dbReference>
<dbReference type="PRINTS" id="PR00723">
    <property type="entry name" value="SUBTILISIN"/>
</dbReference>
<feature type="domain" description="Peptidase S8/S53" evidence="9">
    <location>
        <begin position="134"/>
        <end position="551"/>
    </location>
</feature>
<evidence type="ECO:0008006" key="13">
    <source>
        <dbReference type="Google" id="ProtNLM"/>
    </source>
</evidence>
<dbReference type="InterPro" id="IPR034187">
    <property type="entry name" value="Peptidases_S8_5"/>
</dbReference>
<evidence type="ECO:0000259" key="10">
    <source>
        <dbReference type="Pfam" id="PF06280"/>
    </source>
</evidence>
<feature type="chain" id="PRO_5007580998" description="Subtilisin-like serine protease PR1C" evidence="8">
    <location>
        <begin position="17"/>
        <end position="839"/>
    </location>
</feature>
<dbReference type="AlphaFoldDB" id="A0A151GWP1"/>
<dbReference type="GeneID" id="63715248"/>
<feature type="active site" description="Charge relay system" evidence="6 7">
    <location>
        <position position="193"/>
    </location>
</feature>
<comment type="caution">
    <text evidence="11">The sequence shown here is derived from an EMBL/GenBank/DDBJ whole genome shotgun (WGS) entry which is preliminary data.</text>
</comment>
<evidence type="ECO:0000256" key="7">
    <source>
        <dbReference type="PROSITE-ProRule" id="PRU01240"/>
    </source>
</evidence>
<dbReference type="InterPro" id="IPR000209">
    <property type="entry name" value="Peptidase_S8/S53_dom"/>
</dbReference>
<keyword evidence="3 8" id="KW-0732">Signal</keyword>
<evidence type="ECO:0000256" key="5">
    <source>
        <dbReference type="ARBA" id="ARBA00022825"/>
    </source>
</evidence>
<dbReference type="InterPro" id="IPR036852">
    <property type="entry name" value="Peptidase_S8/S53_dom_sf"/>
</dbReference>
<dbReference type="EMBL" id="LAYC01000001">
    <property type="protein sequence ID" value="KYK61463.1"/>
    <property type="molecule type" value="Genomic_DNA"/>
</dbReference>
<dbReference type="Gene3D" id="2.60.40.1710">
    <property type="entry name" value="Subtilisin-like superfamily"/>
    <property type="match status" value="1"/>
</dbReference>
<sequence>MVLLSLILSLATSALAALPTVKGRCVEAVAGAFLFELNDGYGQDALDKFIGVVGTKRTGLNYKLFKAISIQMKDTKNADRMAAIVAQDAAVKDFYPVCRYRRAEQKDAWSDVGPTAAHLTDMQKHIMHRMGYTGQGVRIAMVDSGANFTHQDLGGCYGLGCRIAFGRDMVGNFTGTGVPKPSDDPPMDDAYSHGTHIAGILIAQPNHLGFVGVVPDATLGVYSVTGPSGISGGTETYIAAFLQAYEDDADVITSSSGAPGAWPEDPWAIVTGRIVEAGVPCIVAAGNDGSAGLFYPDKPGNGKGVVSAAIFQNTVIPQIRYKVKYSIGSGEDVDFGYMPGDPYNWDGVTLDVYATSTDMTVEGDACSKLPEDTPDLSEKIVLIRYSTCCANILATNAVAKGAKYIILYDVKPSVTLDLNDVPGVLACAMAPRETVKIWIEAINSGKKVTLKMASHEKTTSYVENLPNIANGGALATMTSWGPSAEMELEPQFGAPGGHILSTNTLGRYSVRSGTSFSAPLIAGIIALIGQVRGTFDPILMNNLLSSTAKAQLFNDGEKFYDYLAPPVQQGSGLVQAYDAAFTTTLLEPASLSFNDTDNFVRSLNITIRNKSDRQVTYNISHVPTVTMYTLDPRSNKVAGFPSEAVRAAARIQFSQDTVTIGPGHTAIVEVRPTAPSGLDAKRLALWSGWVTVNGTDNTDLSVPYIGLDGSLKNTTVLARDDTWIARSNDAKRATVPADTVFTVPGPHQITTGAVMPALIANLTIGTPIGQPYGFPKQYRTHTLEVKHDWDGRLNSGEYAPEGRYKLVVRALRIFGNGANKADWDVSETAPFHIKYRKGS</sequence>
<dbReference type="PROSITE" id="PS51892">
    <property type="entry name" value="SUBTILASE"/>
    <property type="match status" value="1"/>
</dbReference>
<name>A0A151GWP1_DRECN</name>
<comment type="similarity">
    <text evidence="1 7">Belongs to the peptidase S8 family.</text>
</comment>
<evidence type="ECO:0000256" key="2">
    <source>
        <dbReference type="ARBA" id="ARBA00022670"/>
    </source>
</evidence>
<keyword evidence="12" id="KW-1185">Reference proteome</keyword>
<dbReference type="InterPro" id="IPR050131">
    <property type="entry name" value="Peptidase_S8_subtilisin-like"/>
</dbReference>
<evidence type="ECO:0000259" key="9">
    <source>
        <dbReference type="Pfam" id="PF00082"/>
    </source>
</evidence>
<dbReference type="Proteomes" id="UP000076580">
    <property type="component" value="Chromosome 01"/>
</dbReference>
<feature type="domain" description="C5a peptidase/Subtilisin-like protease SBT2-like Fn3-like" evidence="10">
    <location>
        <begin position="592"/>
        <end position="704"/>
    </location>
</feature>
<dbReference type="Gene3D" id="3.50.30.30">
    <property type="match status" value="1"/>
</dbReference>
<dbReference type="InterPro" id="IPR023828">
    <property type="entry name" value="Peptidase_S8_Ser-AS"/>
</dbReference>
<evidence type="ECO:0000313" key="11">
    <source>
        <dbReference type="EMBL" id="KYK61463.1"/>
    </source>
</evidence>
<dbReference type="InterPro" id="IPR010435">
    <property type="entry name" value="C5a/SBT2-like_Fn3"/>
</dbReference>
<gene>
    <name evidence="11" type="ORF">DCS_02605</name>
</gene>
<dbReference type="PROSITE" id="PS00138">
    <property type="entry name" value="SUBTILASE_SER"/>
    <property type="match status" value="1"/>
</dbReference>
<dbReference type="CDD" id="cd07489">
    <property type="entry name" value="Peptidases_S8_5"/>
    <property type="match status" value="1"/>
</dbReference>
<keyword evidence="4 7" id="KW-0378">Hydrolase</keyword>
<dbReference type="GO" id="GO:0016020">
    <property type="term" value="C:membrane"/>
    <property type="evidence" value="ECO:0007669"/>
    <property type="project" value="InterPro"/>
</dbReference>
<keyword evidence="5 7" id="KW-0720">Serine protease</keyword>
<reference evidence="11 12" key="1">
    <citation type="journal article" date="2016" name="Sci. Rep.">
        <title>Insights into Adaptations to a Near-Obligate Nematode Endoparasitic Lifestyle from the Finished Genome of Drechmeria coniospora.</title>
        <authorList>
            <person name="Zhang L."/>
            <person name="Zhou Z."/>
            <person name="Guo Q."/>
            <person name="Fokkens L."/>
            <person name="Miskei M."/>
            <person name="Pocsi I."/>
            <person name="Zhang W."/>
            <person name="Chen M."/>
            <person name="Wang L."/>
            <person name="Sun Y."/>
            <person name="Donzelli B.G."/>
            <person name="Gibson D.M."/>
            <person name="Nelson D.R."/>
            <person name="Luo J.G."/>
            <person name="Rep M."/>
            <person name="Liu H."/>
            <person name="Yang S."/>
            <person name="Wang J."/>
            <person name="Krasnoff S.B."/>
            <person name="Xu Y."/>
            <person name="Molnar I."/>
            <person name="Lin M."/>
        </authorList>
    </citation>
    <scope>NUCLEOTIDE SEQUENCE [LARGE SCALE GENOMIC DNA]</scope>
    <source>
        <strain evidence="11 12">ARSEF 6962</strain>
    </source>
</reference>
<evidence type="ECO:0000256" key="1">
    <source>
        <dbReference type="ARBA" id="ARBA00011073"/>
    </source>
</evidence>
<feature type="active site" description="Charge relay system" evidence="6 7">
    <location>
        <position position="515"/>
    </location>
</feature>
<feature type="signal peptide" evidence="8">
    <location>
        <begin position="1"/>
        <end position="16"/>
    </location>
</feature>
<dbReference type="GO" id="GO:0004252">
    <property type="term" value="F:serine-type endopeptidase activity"/>
    <property type="evidence" value="ECO:0007669"/>
    <property type="project" value="UniProtKB-UniRule"/>
</dbReference>
<dbReference type="RefSeq" id="XP_040660815.1">
    <property type="nucleotide sequence ID" value="XM_040799932.1"/>
</dbReference>
<dbReference type="InParanoid" id="A0A151GWP1"/>
<keyword evidence="2 7" id="KW-0645">Protease</keyword>
<evidence type="ECO:0000256" key="4">
    <source>
        <dbReference type="ARBA" id="ARBA00022801"/>
    </source>
</evidence>
<dbReference type="GO" id="GO:0006508">
    <property type="term" value="P:proteolysis"/>
    <property type="evidence" value="ECO:0007669"/>
    <property type="project" value="UniProtKB-KW"/>
</dbReference>
<evidence type="ECO:0000256" key="6">
    <source>
        <dbReference type="PIRSR" id="PIRSR615500-1"/>
    </source>
</evidence>
<dbReference type="PANTHER" id="PTHR43806">
    <property type="entry name" value="PEPTIDASE S8"/>
    <property type="match status" value="1"/>
</dbReference>
<feature type="active site" description="Charge relay system" evidence="6 7">
    <location>
        <position position="143"/>
    </location>
</feature>
<protein>
    <recommendedName>
        <fullName evidence="13">Subtilisin-like serine protease PR1C</fullName>
    </recommendedName>
</protein>
<dbReference type="CDD" id="cd02124">
    <property type="entry name" value="PA_PoS1_like"/>
    <property type="match status" value="1"/>
</dbReference>
<dbReference type="Pfam" id="PF06280">
    <property type="entry name" value="fn3_5"/>
    <property type="match status" value="1"/>
</dbReference>
<organism evidence="11 12">
    <name type="scientific">Drechmeria coniospora</name>
    <name type="common">Nematophagous fungus</name>
    <name type="synonym">Meria coniospora</name>
    <dbReference type="NCBI Taxonomy" id="98403"/>
    <lineage>
        <taxon>Eukaryota</taxon>
        <taxon>Fungi</taxon>
        <taxon>Dikarya</taxon>
        <taxon>Ascomycota</taxon>
        <taxon>Pezizomycotina</taxon>
        <taxon>Sordariomycetes</taxon>
        <taxon>Hypocreomycetidae</taxon>
        <taxon>Hypocreales</taxon>
        <taxon>Ophiocordycipitaceae</taxon>
        <taxon>Drechmeria</taxon>
    </lineage>
</organism>
<dbReference type="InterPro" id="IPR015500">
    <property type="entry name" value="Peptidase_S8_subtilisin-rel"/>
</dbReference>